<dbReference type="PROSITE" id="PS50937">
    <property type="entry name" value="HTH_MERR_2"/>
    <property type="match status" value="1"/>
</dbReference>
<dbReference type="GO" id="GO:0003677">
    <property type="term" value="F:DNA binding"/>
    <property type="evidence" value="ECO:0007669"/>
    <property type="project" value="UniProtKB-KW"/>
</dbReference>
<dbReference type="PRINTS" id="PR00040">
    <property type="entry name" value="HTHMERR"/>
</dbReference>
<keyword evidence="2" id="KW-0175">Coiled coil</keyword>
<evidence type="ECO:0000256" key="1">
    <source>
        <dbReference type="ARBA" id="ARBA00023125"/>
    </source>
</evidence>
<gene>
    <name evidence="4" type="ORF">DES45_10638</name>
</gene>
<dbReference type="RefSeq" id="WP_114770971.1">
    <property type="nucleotide sequence ID" value="NZ_QQBB01000006.1"/>
</dbReference>
<dbReference type="Gene3D" id="1.10.1660.10">
    <property type="match status" value="1"/>
</dbReference>
<feature type="coiled-coil region" evidence="2">
    <location>
        <begin position="98"/>
        <end position="132"/>
    </location>
</feature>
<dbReference type="PANTHER" id="PTHR30204:SF58">
    <property type="entry name" value="HTH-TYPE TRANSCRIPTIONAL REGULATOR YFMP"/>
    <property type="match status" value="1"/>
</dbReference>
<evidence type="ECO:0000259" key="3">
    <source>
        <dbReference type="PROSITE" id="PS50937"/>
    </source>
</evidence>
<comment type="caution">
    <text evidence="4">The sequence shown here is derived from an EMBL/GenBank/DDBJ whole genome shotgun (WGS) entry which is preliminary data.</text>
</comment>
<sequence length="140" mass="15536">MNKDTLGHYSIHSTEGAAESGKSYTIGDLAREFGVTLRTLRFYEDRGLLSPRRDGTSRIYDARDRDRLSVILKGKQLGFTLTEIRAMLAEDRMGDGASAKLQLSIDQIEDQISHLEQQKAEIEEALAELHARRAGMAAAA</sequence>
<dbReference type="SMART" id="SM00422">
    <property type="entry name" value="HTH_MERR"/>
    <property type="match status" value="1"/>
</dbReference>
<keyword evidence="5" id="KW-1185">Reference proteome</keyword>
<dbReference type="PANTHER" id="PTHR30204">
    <property type="entry name" value="REDOX-CYCLING DRUG-SENSING TRANSCRIPTIONAL ACTIVATOR SOXR"/>
    <property type="match status" value="1"/>
</dbReference>
<organism evidence="4 5">
    <name type="scientific">Microvirga subterranea</name>
    <dbReference type="NCBI Taxonomy" id="186651"/>
    <lineage>
        <taxon>Bacteria</taxon>
        <taxon>Pseudomonadati</taxon>
        <taxon>Pseudomonadota</taxon>
        <taxon>Alphaproteobacteria</taxon>
        <taxon>Hyphomicrobiales</taxon>
        <taxon>Methylobacteriaceae</taxon>
        <taxon>Microvirga</taxon>
    </lineage>
</organism>
<evidence type="ECO:0000256" key="2">
    <source>
        <dbReference type="SAM" id="Coils"/>
    </source>
</evidence>
<dbReference type="OrthoDB" id="9803659at2"/>
<protein>
    <submittedName>
        <fullName evidence="4">DNA-binding transcriptional MerR regulator</fullName>
    </submittedName>
</protein>
<proteinExistence type="predicted"/>
<dbReference type="AlphaFoldDB" id="A0A370HJ59"/>
<feature type="domain" description="HTH merR-type" evidence="3">
    <location>
        <begin position="23"/>
        <end position="90"/>
    </location>
</feature>
<dbReference type="CDD" id="cd04776">
    <property type="entry name" value="HTH_GnyR"/>
    <property type="match status" value="1"/>
</dbReference>
<reference evidence="4 5" key="1">
    <citation type="submission" date="2018-07" db="EMBL/GenBank/DDBJ databases">
        <title>Genomic Encyclopedia of Type Strains, Phase IV (KMG-IV): sequencing the most valuable type-strain genomes for metagenomic binning, comparative biology and taxonomic classification.</title>
        <authorList>
            <person name="Goeker M."/>
        </authorList>
    </citation>
    <scope>NUCLEOTIDE SEQUENCE [LARGE SCALE GENOMIC DNA]</scope>
    <source>
        <strain evidence="4 5">DSM 14364</strain>
    </source>
</reference>
<evidence type="ECO:0000313" key="5">
    <source>
        <dbReference type="Proteomes" id="UP000254925"/>
    </source>
</evidence>
<keyword evidence="1 4" id="KW-0238">DNA-binding</keyword>
<dbReference type="Proteomes" id="UP000254925">
    <property type="component" value="Unassembled WGS sequence"/>
</dbReference>
<dbReference type="GO" id="GO:0003700">
    <property type="term" value="F:DNA-binding transcription factor activity"/>
    <property type="evidence" value="ECO:0007669"/>
    <property type="project" value="InterPro"/>
</dbReference>
<dbReference type="Pfam" id="PF13411">
    <property type="entry name" value="MerR_1"/>
    <property type="match status" value="1"/>
</dbReference>
<dbReference type="InterPro" id="IPR009061">
    <property type="entry name" value="DNA-bd_dom_put_sf"/>
</dbReference>
<dbReference type="EMBL" id="QQBB01000006">
    <property type="protein sequence ID" value="RDI57726.1"/>
    <property type="molecule type" value="Genomic_DNA"/>
</dbReference>
<dbReference type="SUPFAM" id="SSF46955">
    <property type="entry name" value="Putative DNA-binding domain"/>
    <property type="match status" value="1"/>
</dbReference>
<dbReference type="InterPro" id="IPR000551">
    <property type="entry name" value="MerR-type_HTH_dom"/>
</dbReference>
<evidence type="ECO:0000313" key="4">
    <source>
        <dbReference type="EMBL" id="RDI57726.1"/>
    </source>
</evidence>
<dbReference type="InterPro" id="IPR047057">
    <property type="entry name" value="MerR_fam"/>
</dbReference>
<accession>A0A370HJ59</accession>
<name>A0A370HJ59_9HYPH</name>